<evidence type="ECO:0000313" key="1">
    <source>
        <dbReference type="EMBL" id="BAE90479.1"/>
    </source>
</evidence>
<sequence length="46" mass="5207">MTDLEVNNLVTSLDSPHQRRIITCSLLSERISEIRANVSLGRFSSF</sequence>
<organism evidence="1">
    <name type="scientific">Macaca fascicularis</name>
    <name type="common">Crab-eating macaque</name>
    <name type="synonym">Cynomolgus monkey</name>
    <dbReference type="NCBI Taxonomy" id="9541"/>
    <lineage>
        <taxon>Eukaryota</taxon>
        <taxon>Metazoa</taxon>
        <taxon>Chordata</taxon>
        <taxon>Craniata</taxon>
        <taxon>Vertebrata</taxon>
        <taxon>Euteleostomi</taxon>
        <taxon>Mammalia</taxon>
        <taxon>Eutheria</taxon>
        <taxon>Euarchontoglires</taxon>
        <taxon>Primates</taxon>
        <taxon>Haplorrhini</taxon>
        <taxon>Catarrhini</taxon>
        <taxon>Cercopithecidae</taxon>
        <taxon>Cercopithecinae</taxon>
        <taxon>Macaca</taxon>
    </lineage>
</organism>
<protein>
    <submittedName>
        <fullName evidence="1">Macaca fascicularis brain cDNA clone: QflA-22453, similar to human KIAA1737 (KIAA1737), mRNA, RefSeq: NM_033426.2</fullName>
    </submittedName>
</protein>
<dbReference type="AlphaFoldDB" id="I7G7C7"/>
<name>I7G7C7_MACFA</name>
<dbReference type="EMBL" id="AB173417">
    <property type="protein sequence ID" value="BAE90479.1"/>
    <property type="molecule type" value="mRNA"/>
</dbReference>
<reference evidence="1" key="1">
    <citation type="journal article" date="2007" name="PLoS Biol.">
        <title>Rate of evolution in brain-expressed genes in humans and other primates.</title>
        <authorList>
            <person name="Wang H.-Y."/>
            <person name="Chien H.-C."/>
            <person name="Osada N."/>
            <person name="Hashimoto K."/>
            <person name="Sugano S."/>
            <person name="Gojobori T."/>
            <person name="Chou C.-K."/>
            <person name="Tsai S.-F."/>
            <person name="Wu C.-I."/>
            <person name="Shen C.-K.J."/>
        </authorList>
    </citation>
    <scope>NUCLEOTIDE SEQUENCE</scope>
</reference>
<proteinExistence type="evidence at transcript level"/>
<accession>I7G7C7</accession>